<proteinExistence type="predicted"/>
<sequence>MNDGQKDGVIKNHISIKETDDFEAGRLKIAPFEVGSSELLHGHQRSCSRQPFFCSPENQVLREPGQL</sequence>
<name>A0A0E9PAK1_ANGAN</name>
<accession>A0A0E9PAK1</accession>
<evidence type="ECO:0000313" key="1">
    <source>
        <dbReference type="EMBL" id="JAH01095.1"/>
    </source>
</evidence>
<reference evidence="1" key="1">
    <citation type="submission" date="2014-11" db="EMBL/GenBank/DDBJ databases">
        <authorList>
            <person name="Amaro Gonzalez C."/>
        </authorList>
    </citation>
    <scope>NUCLEOTIDE SEQUENCE</scope>
</reference>
<dbReference type="AlphaFoldDB" id="A0A0E9PAK1"/>
<reference evidence="1" key="2">
    <citation type="journal article" date="2015" name="Fish Shellfish Immunol.">
        <title>Early steps in the European eel (Anguilla anguilla)-Vibrio vulnificus interaction in the gills: Role of the RtxA13 toxin.</title>
        <authorList>
            <person name="Callol A."/>
            <person name="Pajuelo D."/>
            <person name="Ebbesson L."/>
            <person name="Teles M."/>
            <person name="MacKenzie S."/>
            <person name="Amaro C."/>
        </authorList>
    </citation>
    <scope>NUCLEOTIDE SEQUENCE</scope>
</reference>
<dbReference type="EMBL" id="GBXM01107482">
    <property type="protein sequence ID" value="JAH01095.1"/>
    <property type="molecule type" value="Transcribed_RNA"/>
</dbReference>
<protein>
    <submittedName>
        <fullName evidence="1">Uncharacterized protein</fullName>
    </submittedName>
</protein>
<organism evidence="1">
    <name type="scientific">Anguilla anguilla</name>
    <name type="common">European freshwater eel</name>
    <name type="synonym">Muraena anguilla</name>
    <dbReference type="NCBI Taxonomy" id="7936"/>
    <lineage>
        <taxon>Eukaryota</taxon>
        <taxon>Metazoa</taxon>
        <taxon>Chordata</taxon>
        <taxon>Craniata</taxon>
        <taxon>Vertebrata</taxon>
        <taxon>Euteleostomi</taxon>
        <taxon>Actinopterygii</taxon>
        <taxon>Neopterygii</taxon>
        <taxon>Teleostei</taxon>
        <taxon>Anguilliformes</taxon>
        <taxon>Anguillidae</taxon>
        <taxon>Anguilla</taxon>
    </lineage>
</organism>